<dbReference type="PANTHER" id="PTHR43014">
    <property type="entry name" value="MERCURIC REDUCTASE"/>
    <property type="match status" value="1"/>
</dbReference>
<evidence type="ECO:0000259" key="10">
    <source>
        <dbReference type="Pfam" id="PF07992"/>
    </source>
</evidence>
<dbReference type="Pfam" id="PF07992">
    <property type="entry name" value="Pyr_redox_2"/>
    <property type="match status" value="1"/>
</dbReference>
<gene>
    <name evidence="11" type="ORF">EII10_07690</name>
</gene>
<comment type="caution">
    <text evidence="11">The sequence shown here is derived from an EMBL/GenBank/DDBJ whole genome shotgun (WGS) entry which is preliminary data.</text>
</comment>
<keyword evidence="12" id="KW-1185">Reference proteome</keyword>
<evidence type="ECO:0000256" key="4">
    <source>
        <dbReference type="ARBA" id="ARBA00023002"/>
    </source>
</evidence>
<dbReference type="InterPro" id="IPR023753">
    <property type="entry name" value="FAD/NAD-binding_dom"/>
</dbReference>
<feature type="binding site" evidence="6">
    <location>
        <position position="368"/>
    </location>
    <ligand>
        <name>FAD</name>
        <dbReference type="ChEBI" id="CHEBI:57692"/>
    </ligand>
</feature>
<dbReference type="PANTHER" id="PTHR43014:SF2">
    <property type="entry name" value="MERCURIC REDUCTASE"/>
    <property type="match status" value="1"/>
</dbReference>
<dbReference type="InterPro" id="IPR036188">
    <property type="entry name" value="FAD/NAD-bd_sf"/>
</dbReference>
<dbReference type="InterPro" id="IPR016156">
    <property type="entry name" value="FAD/NAD-linked_Rdtase_dimer_sf"/>
</dbReference>
<name>A0A3P1V4P5_9ACTO</name>
<keyword evidence="6" id="KW-0547">Nucleotide-binding</keyword>
<feature type="region of interest" description="Disordered" evidence="8">
    <location>
        <begin position="1"/>
        <end position="48"/>
    </location>
</feature>
<feature type="binding site" evidence="6">
    <location>
        <position position="97"/>
    </location>
    <ligand>
        <name>FAD</name>
        <dbReference type="ChEBI" id="CHEBI:57692"/>
    </ligand>
</feature>
<keyword evidence="2" id="KW-0285">Flavoprotein</keyword>
<dbReference type="FunFam" id="3.30.390.30:FF:000001">
    <property type="entry name" value="Dihydrolipoyl dehydrogenase"/>
    <property type="match status" value="1"/>
</dbReference>
<evidence type="ECO:0000313" key="12">
    <source>
        <dbReference type="Proteomes" id="UP000271272"/>
    </source>
</evidence>
<dbReference type="PRINTS" id="PR00411">
    <property type="entry name" value="PNDRDTASEI"/>
</dbReference>
<sequence>MADQVEQASQPSRIGPTGLREAQDQGRSGASTGSGAPHRAPREGGDGVEEVDLLVVGGGKAGKSLAMLRAKAGDRVVMVERDKIGGTCINVACIPTKTLISSARVLHGVQGAAAHGVELPAADGAAGALARARIDLAALRGRKEAVVGGMVAAHRDTLYPGSGMDFVLGTARFIAERTVEIALADGSTRRVRGTTVLINTGTTPAVPPIEGLDDVRYWTSEDLLTLPELPTSLVVLGGGVIGVEMASLIGLLGVPVTLMHAGEHILDREDPDVAARVAADLEALGATILTGARASRVSAQDGGEGGVVVTAEDGRQARGSHLLVALGRRPVTGSLDLGAAGVEVDGRGFVVVDDHLRTTAEGVYAAGDVAGTPQFTHASWNDFRVLRDILAGKEASTAGRLIPWAVFTTPELGRVGLGEEEARAAGHEVRVAKTPTAAVPRAKTRGETGGFYKVIVDARTDLILGAAIIGPEASEVVTSVQMAMLGGLTWQQLRDAVITHPTMSEGLNIVLDSLG</sequence>
<accession>A0A3P1V4P5</accession>
<feature type="binding site" evidence="6">
    <location>
        <begin position="237"/>
        <end position="244"/>
    </location>
    <ligand>
        <name>NAD(+)</name>
        <dbReference type="ChEBI" id="CHEBI:57540"/>
    </ligand>
</feature>
<dbReference type="Proteomes" id="UP000271272">
    <property type="component" value="Unassembled WGS sequence"/>
</dbReference>
<feature type="domain" description="Pyridine nucleotide-disulphide oxidoreductase dimerisation" evidence="9">
    <location>
        <begin position="402"/>
        <end position="507"/>
    </location>
</feature>
<dbReference type="EMBL" id="RQZC01000011">
    <property type="protein sequence ID" value="RRD29109.1"/>
    <property type="molecule type" value="Genomic_DNA"/>
</dbReference>
<evidence type="ECO:0000256" key="8">
    <source>
        <dbReference type="SAM" id="MobiDB-lite"/>
    </source>
</evidence>
<reference evidence="11 12" key="1">
    <citation type="submission" date="2018-11" db="EMBL/GenBank/DDBJ databases">
        <title>Genomes From Bacteria Associated with the Canine Oral Cavity: a Test Case for Automated Genome-Based Taxonomic Assignment.</title>
        <authorList>
            <person name="Coil D.A."/>
            <person name="Jospin G."/>
            <person name="Darling A.E."/>
            <person name="Wallis C."/>
            <person name="Davis I.J."/>
            <person name="Harris S."/>
            <person name="Eisen J.A."/>
            <person name="Holcombe L.J."/>
            <person name="O'Flynn C."/>
        </authorList>
    </citation>
    <scope>NUCLEOTIDE SEQUENCE [LARGE SCALE GENOMIC DNA]</scope>
    <source>
        <strain evidence="11 12">OH5050</strain>
    </source>
</reference>
<keyword evidence="6" id="KW-0520">NAD</keyword>
<dbReference type="Gene3D" id="3.30.390.30">
    <property type="match status" value="1"/>
</dbReference>
<feature type="disulfide bond" description="Redox-active" evidence="7">
    <location>
        <begin position="88"/>
        <end position="93"/>
    </location>
</feature>
<feature type="binding site" evidence="6">
    <location>
        <position position="327"/>
    </location>
    <ligand>
        <name>NAD(+)</name>
        <dbReference type="ChEBI" id="CHEBI:57540"/>
    </ligand>
</feature>
<feature type="active site" description="Proton acceptor" evidence="5">
    <location>
        <position position="500"/>
    </location>
</feature>
<dbReference type="PRINTS" id="PR00368">
    <property type="entry name" value="FADPNR"/>
</dbReference>
<keyword evidence="4" id="KW-0560">Oxidoreductase</keyword>
<dbReference type="GO" id="GO:0050660">
    <property type="term" value="F:flavin adenine dinucleotide binding"/>
    <property type="evidence" value="ECO:0007669"/>
    <property type="project" value="TreeGrafter"/>
</dbReference>
<feature type="compositionally biased region" description="Polar residues" evidence="8">
    <location>
        <begin position="25"/>
        <end position="34"/>
    </location>
</feature>
<dbReference type="AlphaFoldDB" id="A0A3P1V4P5"/>
<dbReference type="InterPro" id="IPR001100">
    <property type="entry name" value="Pyr_nuc-diS_OxRdtase"/>
</dbReference>
<protein>
    <submittedName>
        <fullName evidence="11">Mercuric reductase</fullName>
    </submittedName>
</protein>
<dbReference type="SUPFAM" id="SSF55424">
    <property type="entry name" value="FAD/NAD-linked reductases, dimerisation (C-terminal) domain"/>
    <property type="match status" value="1"/>
</dbReference>
<evidence type="ECO:0000256" key="6">
    <source>
        <dbReference type="PIRSR" id="PIRSR000350-3"/>
    </source>
</evidence>
<evidence type="ECO:0000256" key="3">
    <source>
        <dbReference type="ARBA" id="ARBA00022827"/>
    </source>
</evidence>
<evidence type="ECO:0000259" key="9">
    <source>
        <dbReference type="Pfam" id="PF02852"/>
    </source>
</evidence>
<dbReference type="RefSeq" id="WP_124933921.1">
    <property type="nucleotide sequence ID" value="NZ_RQZC01000011.1"/>
</dbReference>
<dbReference type="Pfam" id="PF02852">
    <property type="entry name" value="Pyr_redox_dim"/>
    <property type="match status" value="1"/>
</dbReference>
<dbReference type="OrthoDB" id="4763248at2"/>
<evidence type="ECO:0000256" key="5">
    <source>
        <dbReference type="PIRSR" id="PIRSR000350-2"/>
    </source>
</evidence>
<dbReference type="SUPFAM" id="SSF51905">
    <property type="entry name" value="FAD/NAD(P)-binding domain"/>
    <property type="match status" value="1"/>
</dbReference>
<evidence type="ECO:0000313" key="11">
    <source>
        <dbReference type="EMBL" id="RRD29109.1"/>
    </source>
</evidence>
<evidence type="ECO:0000256" key="7">
    <source>
        <dbReference type="PIRSR" id="PIRSR000350-4"/>
    </source>
</evidence>
<keyword evidence="3 6" id="KW-0274">FAD</keyword>
<dbReference type="PIRSF" id="PIRSF000350">
    <property type="entry name" value="Mercury_reductase_MerA"/>
    <property type="match status" value="1"/>
</dbReference>
<proteinExistence type="inferred from homology"/>
<dbReference type="GO" id="GO:0003955">
    <property type="term" value="F:NAD(P)H dehydrogenase (quinone) activity"/>
    <property type="evidence" value="ECO:0007669"/>
    <property type="project" value="TreeGrafter"/>
</dbReference>
<dbReference type="Gene3D" id="3.50.50.60">
    <property type="entry name" value="FAD/NAD(P)-binding domain"/>
    <property type="match status" value="2"/>
</dbReference>
<feature type="compositionally biased region" description="Polar residues" evidence="8">
    <location>
        <begin position="1"/>
        <end position="12"/>
    </location>
</feature>
<comment type="similarity">
    <text evidence="1">Belongs to the class-I pyridine nucleotide-disulfide oxidoreductase family.</text>
</comment>
<evidence type="ECO:0000256" key="2">
    <source>
        <dbReference type="ARBA" id="ARBA00022630"/>
    </source>
</evidence>
<evidence type="ECO:0000256" key="1">
    <source>
        <dbReference type="ARBA" id="ARBA00007532"/>
    </source>
</evidence>
<organism evidence="11 12">
    <name type="scientific">Actinomyces bowdenii</name>
    <dbReference type="NCBI Taxonomy" id="131109"/>
    <lineage>
        <taxon>Bacteria</taxon>
        <taxon>Bacillati</taxon>
        <taxon>Actinomycetota</taxon>
        <taxon>Actinomycetes</taxon>
        <taxon>Actinomycetales</taxon>
        <taxon>Actinomycetaceae</taxon>
        <taxon>Actinomyces</taxon>
    </lineage>
</organism>
<comment type="cofactor">
    <cofactor evidence="6">
        <name>FAD</name>
        <dbReference type="ChEBI" id="CHEBI:57692"/>
    </cofactor>
    <text evidence="6">Binds 1 FAD per subunit.</text>
</comment>
<feature type="domain" description="FAD/NAD(P)-binding" evidence="10">
    <location>
        <begin position="52"/>
        <end position="380"/>
    </location>
</feature>
<dbReference type="InterPro" id="IPR004099">
    <property type="entry name" value="Pyr_nucl-diS_OxRdtase_dimer"/>
</dbReference>